<name>A0A238Y582_9FLAO</name>
<dbReference type="GO" id="GO:0016829">
    <property type="term" value="F:lyase activity"/>
    <property type="evidence" value="ECO:0007669"/>
    <property type="project" value="UniProtKB-KW"/>
</dbReference>
<dbReference type="SUPFAM" id="SSF51126">
    <property type="entry name" value="Pectin lyase-like"/>
    <property type="match status" value="1"/>
</dbReference>
<dbReference type="AlphaFoldDB" id="A0A238Y582"/>
<dbReference type="InterPro" id="IPR012334">
    <property type="entry name" value="Pectin_lyas_fold"/>
</dbReference>
<reference evidence="2 3" key="1">
    <citation type="submission" date="2017-06" db="EMBL/GenBank/DDBJ databases">
        <authorList>
            <person name="Kim H.J."/>
            <person name="Triplett B.A."/>
        </authorList>
    </citation>
    <scope>NUCLEOTIDE SEQUENCE [LARGE SCALE GENOMIC DNA]</scope>
    <source>
        <strain evidence="2 3">DSM 29150</strain>
    </source>
</reference>
<feature type="domain" description="Rhamnogalacturonase A/B/Epimerase-like pectate lyase" evidence="1">
    <location>
        <begin position="76"/>
        <end position="141"/>
    </location>
</feature>
<organism evidence="2 3">
    <name type="scientific">Lutibacter agarilyticus</name>
    <dbReference type="NCBI Taxonomy" id="1109740"/>
    <lineage>
        <taxon>Bacteria</taxon>
        <taxon>Pseudomonadati</taxon>
        <taxon>Bacteroidota</taxon>
        <taxon>Flavobacteriia</taxon>
        <taxon>Flavobacteriales</taxon>
        <taxon>Flavobacteriaceae</taxon>
        <taxon>Lutibacter</taxon>
    </lineage>
</organism>
<dbReference type="Pfam" id="PF12708">
    <property type="entry name" value="Pect-lyase_RHGA_epim"/>
    <property type="match status" value="1"/>
</dbReference>
<keyword evidence="3" id="KW-1185">Reference proteome</keyword>
<dbReference type="InterPro" id="IPR024535">
    <property type="entry name" value="RHGA/B-epi-like_pectate_lyase"/>
</dbReference>
<dbReference type="Proteomes" id="UP000198384">
    <property type="component" value="Unassembled WGS sequence"/>
</dbReference>
<proteinExistence type="predicted"/>
<gene>
    <name evidence="2" type="ORF">SAMN06265371_10821</name>
</gene>
<dbReference type="OrthoDB" id="188639at2"/>
<evidence type="ECO:0000259" key="1">
    <source>
        <dbReference type="Pfam" id="PF12708"/>
    </source>
</evidence>
<evidence type="ECO:0000313" key="3">
    <source>
        <dbReference type="Proteomes" id="UP000198384"/>
    </source>
</evidence>
<dbReference type="InterPro" id="IPR011050">
    <property type="entry name" value="Pectin_lyase_fold/virulence"/>
</dbReference>
<dbReference type="EMBL" id="FZNT01000008">
    <property type="protein sequence ID" value="SNR65941.1"/>
    <property type="molecule type" value="Genomic_DNA"/>
</dbReference>
<protein>
    <submittedName>
        <fullName evidence="2">Pectate lyase superfamily protein</fullName>
    </submittedName>
</protein>
<evidence type="ECO:0000313" key="2">
    <source>
        <dbReference type="EMBL" id="SNR65941.1"/>
    </source>
</evidence>
<dbReference type="RefSeq" id="WP_089382416.1">
    <property type="nucleotide sequence ID" value="NZ_FZNT01000008.1"/>
</dbReference>
<keyword evidence="2" id="KW-0456">Lyase</keyword>
<accession>A0A238Y582</accession>
<dbReference type="Gene3D" id="2.160.20.10">
    <property type="entry name" value="Single-stranded right-handed beta-helix, Pectin lyase-like"/>
    <property type="match status" value="2"/>
</dbReference>
<sequence length="568" mass="64974">MGNKSKKERKNKYLFNTKVLVFVGVFVLNTAFSQEAKMPEILVNKKVIKENYLPDFSFAGYHFGEKETPKQYDHYLNVTDFGAKPNDDIDDSKAFIDAVKKADELEGYVVINIPSGKFNISKIIYINRSKTVLRGVGAGEKGTVLYFQRSLRFVQDPPEHEELMAYLSVFDKKQREPQNGVDNTFSQYSWSGAFIWVAKKGKFYKSYNIPKYNQPITTYAKGLSGKQGDFKIQVDDASKVKVGETYKLCWFNKDGKEGSFLKHLYDNQNIEIGKHHWDNPESPLVTQMVLVTKIDKNTVYIKAPLLHDIKTDWHCAITEWEHIEEVGIENIAFEFPLYPDLPHHLEEGNNAIYLTSLMNGWVKNVRFKNADSGILTDDISNVTIQDVITYGDKLAHYSVSMGEVHNVLVENLYIKNKVRHPLSFNTRSTKCVYTNCTIEQQPILDQHSGANQQNLFDNIKVYIDAPVHETLKYPLFKSGGSKFWHPAHGAFSTMFNIDINFANIPESLNKPILLNGIINGISARLIGFHANHPIKIDYTPNAYIENQNQIPAISSLYNYQLQNRLKKK</sequence>